<name>A0A943DDM0_9FIRM</name>
<dbReference type="AlphaFoldDB" id="A0A943DDM0"/>
<organism evidence="1 2">
    <name type="scientific">Subdoligranulum variabile</name>
    <dbReference type="NCBI Taxonomy" id="214851"/>
    <lineage>
        <taxon>Bacteria</taxon>
        <taxon>Bacillati</taxon>
        <taxon>Bacillota</taxon>
        <taxon>Clostridia</taxon>
        <taxon>Eubacteriales</taxon>
        <taxon>Oscillospiraceae</taxon>
        <taxon>Subdoligranulum</taxon>
    </lineage>
</organism>
<dbReference type="EMBL" id="JAGZGG010000025">
    <property type="protein sequence ID" value="MBS5332904.1"/>
    <property type="molecule type" value="Genomic_DNA"/>
</dbReference>
<protein>
    <submittedName>
        <fullName evidence="1">Uncharacterized protein</fullName>
    </submittedName>
</protein>
<evidence type="ECO:0000313" key="2">
    <source>
        <dbReference type="Proteomes" id="UP000759273"/>
    </source>
</evidence>
<evidence type="ECO:0000313" key="1">
    <source>
        <dbReference type="EMBL" id="MBS5332904.1"/>
    </source>
</evidence>
<proteinExistence type="predicted"/>
<gene>
    <name evidence="1" type="ORF">KHY36_10295</name>
</gene>
<reference evidence="1" key="1">
    <citation type="submission" date="2021-02" db="EMBL/GenBank/DDBJ databases">
        <title>Infant gut strain persistence is associated with maternal origin, phylogeny, and functional potential including surface adhesion and iron acquisition.</title>
        <authorList>
            <person name="Lou Y.C."/>
        </authorList>
    </citation>
    <scope>NUCLEOTIDE SEQUENCE</scope>
    <source>
        <strain evidence="1">L3_101_000M1_dasL3_101_000M1_concoct_87</strain>
    </source>
</reference>
<comment type="caution">
    <text evidence="1">The sequence shown here is derived from an EMBL/GenBank/DDBJ whole genome shotgun (WGS) entry which is preliminary data.</text>
</comment>
<dbReference type="Proteomes" id="UP000759273">
    <property type="component" value="Unassembled WGS sequence"/>
</dbReference>
<sequence>MGLTKYEQETIINFNEKEKLASVYTHNLGLQNTLLSLCESHPAQVRQTSGDRYGSMTFELPKKWVKIAPPRVLSEAQKKVLEDMNRRNQERRK</sequence>
<accession>A0A943DDM0</accession>